<dbReference type="PROSITE" id="PS00600">
    <property type="entry name" value="AA_TRANSFER_CLASS_3"/>
    <property type="match status" value="1"/>
</dbReference>
<dbReference type="InterPro" id="IPR015421">
    <property type="entry name" value="PyrdxlP-dep_Trfase_major"/>
</dbReference>
<dbReference type="EMBL" id="JAPKNK010000004">
    <property type="protein sequence ID" value="MCX5569850.1"/>
    <property type="molecule type" value="Genomic_DNA"/>
</dbReference>
<dbReference type="PANTHER" id="PTHR43713:SF3">
    <property type="entry name" value="GLUTAMATE-1-SEMIALDEHYDE 2,1-AMINOMUTASE 1, CHLOROPLASTIC-RELATED"/>
    <property type="match status" value="1"/>
</dbReference>
<comment type="caution">
    <text evidence="4">The sequence shown here is derived from an EMBL/GenBank/DDBJ whole genome shotgun (WGS) entry which is preliminary data.</text>
</comment>
<dbReference type="Proteomes" id="UP001144805">
    <property type="component" value="Unassembled WGS sequence"/>
</dbReference>
<dbReference type="InterPro" id="IPR005814">
    <property type="entry name" value="Aminotrans_3"/>
</dbReference>
<dbReference type="CDD" id="cd00610">
    <property type="entry name" value="OAT_like"/>
    <property type="match status" value="1"/>
</dbReference>
<name>A0A9X3E1H2_9HYPH</name>
<evidence type="ECO:0000256" key="1">
    <source>
        <dbReference type="ARBA" id="ARBA00001933"/>
    </source>
</evidence>
<evidence type="ECO:0000313" key="5">
    <source>
        <dbReference type="Proteomes" id="UP001144805"/>
    </source>
</evidence>
<comment type="similarity">
    <text evidence="3">Belongs to the class-III pyridoxal-phosphate-dependent aminotransferase family.</text>
</comment>
<comment type="cofactor">
    <cofactor evidence="1">
        <name>pyridoxal 5'-phosphate</name>
        <dbReference type="ChEBI" id="CHEBI:597326"/>
    </cofactor>
</comment>
<protein>
    <submittedName>
        <fullName evidence="4">Aspartate aminotransferase family protein</fullName>
    </submittedName>
</protein>
<dbReference type="Pfam" id="PF00202">
    <property type="entry name" value="Aminotran_3"/>
    <property type="match status" value="1"/>
</dbReference>
<reference evidence="4" key="1">
    <citation type="submission" date="2022-11" db="EMBL/GenBank/DDBJ databases">
        <title>Biodiversity and phylogenetic relationships of bacteria.</title>
        <authorList>
            <person name="Machado R.A.R."/>
            <person name="Bhat A."/>
            <person name="Loulou A."/>
            <person name="Kallel S."/>
        </authorList>
    </citation>
    <scope>NUCLEOTIDE SEQUENCE</scope>
    <source>
        <strain evidence="4">K-TC2</strain>
    </source>
</reference>
<dbReference type="InterPro" id="IPR015424">
    <property type="entry name" value="PyrdxlP-dep_Trfase"/>
</dbReference>
<dbReference type="GO" id="GO:0030170">
    <property type="term" value="F:pyridoxal phosphate binding"/>
    <property type="evidence" value="ECO:0007669"/>
    <property type="project" value="InterPro"/>
</dbReference>
<dbReference type="InterPro" id="IPR015422">
    <property type="entry name" value="PyrdxlP-dep_Trfase_small"/>
</dbReference>
<proteinExistence type="inferred from homology"/>
<keyword evidence="4" id="KW-0032">Aminotransferase</keyword>
<evidence type="ECO:0000313" key="4">
    <source>
        <dbReference type="EMBL" id="MCX5569850.1"/>
    </source>
</evidence>
<keyword evidence="2 3" id="KW-0663">Pyridoxal phosphate</keyword>
<dbReference type="AlphaFoldDB" id="A0A9X3E1H2"/>
<evidence type="ECO:0000256" key="2">
    <source>
        <dbReference type="ARBA" id="ARBA00022898"/>
    </source>
</evidence>
<keyword evidence="5" id="KW-1185">Reference proteome</keyword>
<keyword evidence="4" id="KW-0808">Transferase</keyword>
<dbReference type="RefSeq" id="WP_266338820.1">
    <property type="nucleotide sequence ID" value="NZ_JAPKNK010000004.1"/>
</dbReference>
<dbReference type="InterPro" id="IPR049704">
    <property type="entry name" value="Aminotrans_3_PPA_site"/>
</dbReference>
<evidence type="ECO:0000256" key="3">
    <source>
        <dbReference type="RuleBase" id="RU003560"/>
    </source>
</evidence>
<dbReference type="PANTHER" id="PTHR43713">
    <property type="entry name" value="GLUTAMATE-1-SEMIALDEHYDE 2,1-AMINOMUTASE"/>
    <property type="match status" value="1"/>
</dbReference>
<gene>
    <name evidence="4" type="ORF">OSH07_11655</name>
</gene>
<accession>A0A9X3E1H2</accession>
<sequence>MTFQNSAMTFQNSADLYARATRVIPGGVNSATRRLARPMAWEWAEGAYMRDVDGNTFLDYHAAFGPIVLGHRHPGVTAAVAEAIEGLDMVGVGVTEREIQLAEKVVEHVPSAEMALAFSTGSEATYMAVRLARGVTGRTKLIKFQGTFHGWHDYLLMNVITPAEKIGQKDPGCAGQLADAVENTLICRFNDLDSVERTIAAHPGEIAAIFLEAIPHNIGCVLPTQAFVEGLRQICDAHGIILVFDEVITGFRHGLGGYQAKLGVTPDLTTMAKAIANGYPCAVIAGRRDLMMQFSTAPGGKVFVGGTYNGHPVGAAAALATIAAMEDGSVHRHLFALGEHARSGIQSIADRLGIRMTVGGYGSVFTPYFMDGPIDRYEDLLRNDNASDVAFRSAMVDQGIFMLPMALKRNHISAAHTLADVERTLDIAETVLKTLR</sequence>
<dbReference type="Gene3D" id="3.90.1150.10">
    <property type="entry name" value="Aspartate Aminotransferase, domain 1"/>
    <property type="match status" value="1"/>
</dbReference>
<organism evidence="4 5">
    <name type="scientific">Kaistia nematophila</name>
    <dbReference type="NCBI Taxonomy" id="2994654"/>
    <lineage>
        <taxon>Bacteria</taxon>
        <taxon>Pseudomonadati</taxon>
        <taxon>Pseudomonadota</taxon>
        <taxon>Alphaproteobacteria</taxon>
        <taxon>Hyphomicrobiales</taxon>
        <taxon>Kaistiaceae</taxon>
        <taxon>Kaistia</taxon>
    </lineage>
</organism>
<dbReference type="SUPFAM" id="SSF53383">
    <property type="entry name" value="PLP-dependent transferases"/>
    <property type="match status" value="1"/>
</dbReference>
<dbReference type="Gene3D" id="3.40.640.10">
    <property type="entry name" value="Type I PLP-dependent aspartate aminotransferase-like (Major domain)"/>
    <property type="match status" value="1"/>
</dbReference>
<dbReference type="GO" id="GO:0008483">
    <property type="term" value="F:transaminase activity"/>
    <property type="evidence" value="ECO:0007669"/>
    <property type="project" value="UniProtKB-KW"/>
</dbReference>